<feature type="chain" id="PRO_5015392895" evidence="1">
    <location>
        <begin position="28"/>
        <end position="217"/>
    </location>
</feature>
<protein>
    <submittedName>
        <fullName evidence="2">Uncharacterized protein</fullName>
    </submittedName>
</protein>
<keyword evidence="1" id="KW-0732">Signal</keyword>
<gene>
    <name evidence="2" type="ORF">C6N75_04545</name>
</gene>
<evidence type="ECO:0000313" key="2">
    <source>
        <dbReference type="EMBL" id="PRH80362.1"/>
    </source>
</evidence>
<proteinExistence type="predicted"/>
<reference evidence="2 3" key="1">
    <citation type="submission" date="2018-03" db="EMBL/GenBank/DDBJ databases">
        <title>Novel Streptomyces sp. from soil.</title>
        <authorList>
            <person name="Tan G.Y.A."/>
            <person name="Lee Z.Y."/>
        </authorList>
    </citation>
    <scope>NUCLEOTIDE SEQUENCE [LARGE SCALE GENOMIC DNA]</scope>
    <source>
        <strain evidence="2 3">ST5x</strain>
    </source>
</reference>
<dbReference type="SUPFAM" id="SSF56399">
    <property type="entry name" value="ADP-ribosylation"/>
    <property type="match status" value="1"/>
</dbReference>
<keyword evidence="3" id="KW-1185">Reference proteome</keyword>
<name>A0A2S9Q152_9ACTN</name>
<sequence>MRKPALRTAAVALATCGLLAFAATAQAVPGGPGGSTGGDTGGHSALADATVDWQPQTVPGGTVVYHTTDYQSAISILKNGIRPVASSWAGGGLAGAGFYTHRDWHASTNYFDPAKGAPVTLVFRTTREAHGKAVPQDVNAGNLAPDSYTPGNAFLSRAEDTDEIKWHSGDDLDQAGVEVRVYAGGGNDIDTADAARWTSYDAAGFRSYIEDDLMLDW</sequence>
<evidence type="ECO:0000256" key="1">
    <source>
        <dbReference type="SAM" id="SignalP"/>
    </source>
</evidence>
<dbReference type="Proteomes" id="UP000239322">
    <property type="component" value="Unassembled WGS sequence"/>
</dbReference>
<accession>A0A2S9Q152</accession>
<evidence type="ECO:0000313" key="3">
    <source>
        <dbReference type="Proteomes" id="UP000239322"/>
    </source>
</evidence>
<dbReference type="AlphaFoldDB" id="A0A2S9Q152"/>
<dbReference type="EMBL" id="PVLV01000062">
    <property type="protein sequence ID" value="PRH80362.1"/>
    <property type="molecule type" value="Genomic_DNA"/>
</dbReference>
<feature type="signal peptide" evidence="1">
    <location>
        <begin position="1"/>
        <end position="27"/>
    </location>
</feature>
<organism evidence="2 3">
    <name type="scientific">Streptomyces solincola</name>
    <dbReference type="NCBI Taxonomy" id="2100817"/>
    <lineage>
        <taxon>Bacteria</taxon>
        <taxon>Bacillati</taxon>
        <taxon>Actinomycetota</taxon>
        <taxon>Actinomycetes</taxon>
        <taxon>Kitasatosporales</taxon>
        <taxon>Streptomycetaceae</taxon>
        <taxon>Streptomyces</taxon>
    </lineage>
</organism>
<dbReference type="RefSeq" id="WP_105867535.1">
    <property type="nucleotide sequence ID" value="NZ_PVLV01000062.1"/>
</dbReference>
<comment type="caution">
    <text evidence="2">The sequence shown here is derived from an EMBL/GenBank/DDBJ whole genome shotgun (WGS) entry which is preliminary data.</text>
</comment>